<dbReference type="GO" id="GO:0016740">
    <property type="term" value="F:transferase activity"/>
    <property type="evidence" value="ECO:0007669"/>
    <property type="project" value="UniProtKB-KW"/>
</dbReference>
<evidence type="ECO:0000256" key="9">
    <source>
        <dbReference type="ARBA" id="ARBA00022842"/>
    </source>
</evidence>
<keyword evidence="9" id="KW-0460">Magnesium</keyword>
<evidence type="ECO:0000256" key="7">
    <source>
        <dbReference type="ARBA" id="ARBA00022741"/>
    </source>
</evidence>
<keyword evidence="8" id="KW-0067">ATP-binding</keyword>
<evidence type="ECO:0000256" key="8">
    <source>
        <dbReference type="ARBA" id="ARBA00022840"/>
    </source>
</evidence>
<evidence type="ECO:0000256" key="10">
    <source>
        <dbReference type="ARBA" id="ARBA00032441"/>
    </source>
</evidence>
<comment type="subcellular location">
    <subcellularLocation>
        <location evidence="1">Cytoplasm</location>
    </subcellularLocation>
</comment>
<dbReference type="EMBL" id="NGJN01000004">
    <property type="protein sequence ID" value="OZV68724.1"/>
    <property type="molecule type" value="Genomic_DNA"/>
</dbReference>
<dbReference type="GO" id="GO:0005737">
    <property type="term" value="C:cytoplasm"/>
    <property type="evidence" value="ECO:0007669"/>
    <property type="project" value="UniProtKB-SubCell"/>
</dbReference>
<keyword evidence="5" id="KW-0819">tRNA processing</keyword>
<evidence type="ECO:0000256" key="5">
    <source>
        <dbReference type="ARBA" id="ARBA00022694"/>
    </source>
</evidence>
<comment type="caution">
    <text evidence="11">The sequence shown here is derived from an EMBL/GenBank/DDBJ whole genome shotgun (WGS) entry which is preliminary data.</text>
</comment>
<keyword evidence="6" id="KW-0479">Metal-binding</keyword>
<keyword evidence="11" id="KW-0808">Transferase</keyword>
<protein>
    <recommendedName>
        <fullName evidence="3">tRNA threonylcarbamoyladenosine biosynthesis protein TsaE</fullName>
    </recommendedName>
    <alternativeName>
        <fullName evidence="10">t(6)A37 threonylcarbamoyladenosine biosynthesis protein TsaE</fullName>
    </alternativeName>
</protein>
<keyword evidence="4" id="KW-0963">Cytoplasm</keyword>
<dbReference type="AlphaFoldDB" id="A0A265UTU2"/>
<evidence type="ECO:0000313" key="12">
    <source>
        <dbReference type="Proteomes" id="UP000216840"/>
    </source>
</evidence>
<dbReference type="SUPFAM" id="SSF52540">
    <property type="entry name" value="P-loop containing nucleoside triphosphate hydrolases"/>
    <property type="match status" value="1"/>
</dbReference>
<evidence type="ECO:0000256" key="2">
    <source>
        <dbReference type="ARBA" id="ARBA00007599"/>
    </source>
</evidence>
<evidence type="ECO:0000256" key="6">
    <source>
        <dbReference type="ARBA" id="ARBA00022723"/>
    </source>
</evidence>
<dbReference type="GO" id="GO:0002949">
    <property type="term" value="P:tRNA threonylcarbamoyladenosine modification"/>
    <property type="evidence" value="ECO:0007669"/>
    <property type="project" value="InterPro"/>
</dbReference>
<dbReference type="GO" id="GO:0046872">
    <property type="term" value="F:metal ion binding"/>
    <property type="evidence" value="ECO:0007669"/>
    <property type="project" value="UniProtKB-KW"/>
</dbReference>
<evidence type="ECO:0000256" key="1">
    <source>
        <dbReference type="ARBA" id="ARBA00004496"/>
    </source>
</evidence>
<dbReference type="GO" id="GO:0005524">
    <property type="term" value="F:ATP binding"/>
    <property type="evidence" value="ECO:0007669"/>
    <property type="project" value="UniProtKB-KW"/>
</dbReference>
<organism evidence="11 12">
    <name type="scientific">Winogradskyella aurantia</name>
    <dbReference type="NCBI Taxonomy" id="1915063"/>
    <lineage>
        <taxon>Bacteria</taxon>
        <taxon>Pseudomonadati</taxon>
        <taxon>Bacteroidota</taxon>
        <taxon>Flavobacteriia</taxon>
        <taxon>Flavobacteriales</taxon>
        <taxon>Flavobacteriaceae</taxon>
        <taxon>Winogradskyella</taxon>
    </lineage>
</organism>
<dbReference type="PANTHER" id="PTHR33540:SF2">
    <property type="entry name" value="TRNA THREONYLCARBAMOYLADENOSINE BIOSYNTHESIS PROTEIN TSAE"/>
    <property type="match status" value="1"/>
</dbReference>
<accession>A0A265UTU2</accession>
<dbReference type="OrthoDB" id="9815896at2"/>
<comment type="similarity">
    <text evidence="2">Belongs to the TsaE family.</text>
</comment>
<dbReference type="Gene3D" id="3.40.50.300">
    <property type="entry name" value="P-loop containing nucleotide triphosphate hydrolases"/>
    <property type="match status" value="1"/>
</dbReference>
<keyword evidence="12" id="KW-1185">Reference proteome</keyword>
<sequence length="151" mass="17398">MEFLYNLEDIDATARNVLDNLDCKTLILYGEMGVGKTTFISALLRAMDSTDEATSPTFSIVNEYHIPNDKVFHFDFYRIESVEEAFNFGIEDYLNSTHWIFIEWPDRVKELIPENAQAISITSIDNNKRSLKLTIENKSLTKNMAMTDTKI</sequence>
<evidence type="ECO:0000256" key="4">
    <source>
        <dbReference type="ARBA" id="ARBA00022490"/>
    </source>
</evidence>
<keyword evidence="7" id="KW-0547">Nucleotide-binding</keyword>
<name>A0A265UTU2_9FLAO</name>
<dbReference type="Proteomes" id="UP000216840">
    <property type="component" value="Unassembled WGS sequence"/>
</dbReference>
<gene>
    <name evidence="11" type="ORF">CA834_08600</name>
</gene>
<dbReference type="InterPro" id="IPR027417">
    <property type="entry name" value="P-loop_NTPase"/>
</dbReference>
<reference evidence="11 12" key="1">
    <citation type="submission" date="2017-05" db="EMBL/GenBank/DDBJ databases">
        <title>The draft genome sequence of Idiomarina salinarum WNB302.</title>
        <authorList>
            <person name="Sun Y."/>
            <person name="Chen B."/>
            <person name="Du Z."/>
        </authorList>
    </citation>
    <scope>NUCLEOTIDE SEQUENCE [LARGE SCALE GENOMIC DNA]</scope>
    <source>
        <strain evidence="11 12">WNB302</strain>
    </source>
</reference>
<dbReference type="Pfam" id="PF02367">
    <property type="entry name" value="TsaE"/>
    <property type="match status" value="1"/>
</dbReference>
<dbReference type="NCBIfam" id="TIGR00150">
    <property type="entry name" value="T6A_YjeE"/>
    <property type="match status" value="1"/>
</dbReference>
<evidence type="ECO:0000313" key="11">
    <source>
        <dbReference type="EMBL" id="OZV68724.1"/>
    </source>
</evidence>
<evidence type="ECO:0000256" key="3">
    <source>
        <dbReference type="ARBA" id="ARBA00019010"/>
    </source>
</evidence>
<proteinExistence type="inferred from homology"/>
<dbReference type="InterPro" id="IPR003442">
    <property type="entry name" value="T6A_TsaE"/>
</dbReference>
<dbReference type="PANTHER" id="PTHR33540">
    <property type="entry name" value="TRNA THREONYLCARBAMOYLADENOSINE BIOSYNTHESIS PROTEIN TSAE"/>
    <property type="match status" value="1"/>
</dbReference>